<dbReference type="GO" id="GO:0016787">
    <property type="term" value="F:hydrolase activity"/>
    <property type="evidence" value="ECO:0007669"/>
    <property type="project" value="UniProtKB-KW"/>
</dbReference>
<feature type="active site" description="Proton donor/acceptor" evidence="2">
    <location>
        <position position="144"/>
    </location>
</feature>
<name>A0A173RIT1_9FIRM</name>
<evidence type="ECO:0000313" key="4">
    <source>
        <dbReference type="Proteomes" id="UP000095727"/>
    </source>
</evidence>
<evidence type="ECO:0000256" key="2">
    <source>
        <dbReference type="PIRSR" id="PIRSR605754-1"/>
    </source>
</evidence>
<dbReference type="Pfam" id="PF04203">
    <property type="entry name" value="Sortase"/>
    <property type="match status" value="1"/>
</dbReference>
<dbReference type="InterPro" id="IPR009835">
    <property type="entry name" value="SrtB"/>
</dbReference>
<keyword evidence="1" id="KW-0378">Hydrolase</keyword>
<gene>
    <name evidence="3" type="ORF">ERS852574_00657</name>
</gene>
<dbReference type="Proteomes" id="UP000095727">
    <property type="component" value="Unassembled WGS sequence"/>
</dbReference>
<sequence>MKIAKKLFQTVCLAALFLSAGFLLYHMVYLPMENKKLVAELKGNFPEPEAPGASGSEKKDQPAGRKCPVAAVDLVSLQEQYPDVQGWLTIPDTGIDYPVLQSEQENGEFYLKRNYKKEYDINGSLFLQADCKVSESRNLIIYGHNMNSGAMFGNLDLYAGEDYYNAHRFAYLQTEDGIQEYKIVTVLKADRNLFPFQQKLPDVVAVQEYLKVAKRREVFETGDDYLKCIYDKVLTLVTCSYEWSGARNIVLAVPVSGAVWSQKCS</sequence>
<dbReference type="EMBL" id="CYXR01000003">
    <property type="protein sequence ID" value="CUM77616.1"/>
    <property type="molecule type" value="Genomic_DNA"/>
</dbReference>
<protein>
    <submittedName>
        <fullName evidence="3">Sortase, SrtB family</fullName>
    </submittedName>
</protein>
<dbReference type="InterPro" id="IPR023365">
    <property type="entry name" value="Sortase_dom-sf"/>
</dbReference>
<dbReference type="RefSeq" id="WP_055155767.1">
    <property type="nucleotide sequence ID" value="NZ_CYXR01000003.1"/>
</dbReference>
<reference evidence="3 4" key="1">
    <citation type="submission" date="2015-09" db="EMBL/GenBank/DDBJ databases">
        <authorList>
            <consortium name="Pathogen Informatics"/>
        </authorList>
    </citation>
    <scope>NUCLEOTIDE SEQUENCE [LARGE SCALE GENOMIC DNA]</scope>
    <source>
        <strain evidence="3 4">2789STDY5834962</strain>
    </source>
</reference>
<dbReference type="InterPro" id="IPR005754">
    <property type="entry name" value="Sortase"/>
</dbReference>
<dbReference type="SUPFAM" id="SSF63817">
    <property type="entry name" value="Sortase"/>
    <property type="match status" value="1"/>
</dbReference>
<dbReference type="AlphaFoldDB" id="A0A173RIT1"/>
<dbReference type="Gene3D" id="2.40.260.10">
    <property type="entry name" value="Sortase"/>
    <property type="match status" value="1"/>
</dbReference>
<evidence type="ECO:0000313" key="3">
    <source>
        <dbReference type="EMBL" id="CUM77616.1"/>
    </source>
</evidence>
<feature type="active site" description="Acyl-thioester intermediate" evidence="2">
    <location>
        <position position="239"/>
    </location>
</feature>
<evidence type="ECO:0000256" key="1">
    <source>
        <dbReference type="ARBA" id="ARBA00022801"/>
    </source>
</evidence>
<organism evidence="3 4">
    <name type="scientific">Coprococcus comes</name>
    <dbReference type="NCBI Taxonomy" id="410072"/>
    <lineage>
        <taxon>Bacteria</taxon>
        <taxon>Bacillati</taxon>
        <taxon>Bacillota</taxon>
        <taxon>Clostridia</taxon>
        <taxon>Lachnospirales</taxon>
        <taxon>Lachnospiraceae</taxon>
        <taxon>Coprococcus</taxon>
    </lineage>
</organism>
<accession>A0A173RIT1</accession>
<proteinExistence type="predicted"/>
<dbReference type="CDD" id="cd05826">
    <property type="entry name" value="Sortase_B"/>
    <property type="match status" value="1"/>
</dbReference>